<dbReference type="AlphaFoldDB" id="A0A9W8L4T0"/>
<dbReference type="Proteomes" id="UP001151516">
    <property type="component" value="Unassembled WGS sequence"/>
</dbReference>
<reference evidence="1" key="1">
    <citation type="submission" date="2022-07" db="EMBL/GenBank/DDBJ databases">
        <title>Phylogenomic reconstructions and comparative analyses of Kickxellomycotina fungi.</title>
        <authorList>
            <person name="Reynolds N.K."/>
            <person name="Stajich J.E."/>
            <person name="Barry K."/>
            <person name="Grigoriev I.V."/>
            <person name="Crous P."/>
            <person name="Smith M.E."/>
        </authorList>
    </citation>
    <scope>NUCLEOTIDE SEQUENCE</scope>
    <source>
        <strain evidence="1">CBS 109367</strain>
    </source>
</reference>
<sequence>MSDYNWGLDEDDTNVYSEYCIKKQEAYAKIIDLIKGKIGKTDKDSVKGLIAGLEKEITHCFKVRGYQVAIHFVEGFEEVNKDDVNYDGNYFKYTYKVVGESDGIKYTSKVAAGDFERVDITDDMINQ</sequence>
<dbReference type="EMBL" id="JANBTX010000017">
    <property type="protein sequence ID" value="KAJ2689960.1"/>
    <property type="molecule type" value="Genomic_DNA"/>
</dbReference>
<evidence type="ECO:0000313" key="1">
    <source>
        <dbReference type="EMBL" id="KAJ2689960.1"/>
    </source>
</evidence>
<gene>
    <name evidence="1" type="ORF">IWW39_001071</name>
</gene>
<keyword evidence="2" id="KW-1185">Reference proteome</keyword>
<organism evidence="1 2">
    <name type="scientific">Coemansia spiralis</name>
    <dbReference type="NCBI Taxonomy" id="417178"/>
    <lineage>
        <taxon>Eukaryota</taxon>
        <taxon>Fungi</taxon>
        <taxon>Fungi incertae sedis</taxon>
        <taxon>Zoopagomycota</taxon>
        <taxon>Kickxellomycotina</taxon>
        <taxon>Kickxellomycetes</taxon>
        <taxon>Kickxellales</taxon>
        <taxon>Kickxellaceae</taxon>
        <taxon>Coemansia</taxon>
    </lineage>
</organism>
<accession>A0A9W8L4T0</accession>
<proteinExistence type="predicted"/>
<protein>
    <submittedName>
        <fullName evidence="1">Uncharacterized protein</fullName>
    </submittedName>
</protein>
<evidence type="ECO:0000313" key="2">
    <source>
        <dbReference type="Proteomes" id="UP001151516"/>
    </source>
</evidence>
<name>A0A9W8L4T0_9FUNG</name>
<comment type="caution">
    <text evidence="1">The sequence shown here is derived from an EMBL/GenBank/DDBJ whole genome shotgun (WGS) entry which is preliminary data.</text>
</comment>